<evidence type="ECO:0000313" key="3">
    <source>
        <dbReference type="EMBL" id="CAI0628370.1"/>
    </source>
</evidence>
<keyword evidence="2" id="KW-0732">Signal</keyword>
<feature type="signal peptide" evidence="2">
    <location>
        <begin position="1"/>
        <end position="18"/>
    </location>
</feature>
<keyword evidence="1" id="KW-0472">Membrane</keyword>
<dbReference type="EMBL" id="CAMGYJ010000011">
    <property type="protein sequence ID" value="CAI0628370.1"/>
    <property type="molecule type" value="Genomic_DNA"/>
</dbReference>
<evidence type="ECO:0008006" key="5">
    <source>
        <dbReference type="Google" id="ProtNLM"/>
    </source>
</evidence>
<dbReference type="Proteomes" id="UP001154282">
    <property type="component" value="Unassembled WGS sequence"/>
</dbReference>
<keyword evidence="1" id="KW-0812">Transmembrane</keyword>
<keyword evidence="1" id="KW-1133">Transmembrane helix</keyword>
<keyword evidence="4" id="KW-1185">Reference proteome</keyword>
<dbReference type="AlphaFoldDB" id="A0AAV0S6F2"/>
<gene>
    <name evidence="3" type="ORF">LITE_LOCUS51617</name>
</gene>
<comment type="caution">
    <text evidence="3">The sequence shown here is derived from an EMBL/GenBank/DDBJ whole genome shotgun (WGS) entry which is preliminary data.</text>
</comment>
<sequence>MESLLAPLLLVAVALAAGQLIAQSSSSSAESVERPDHRCRRQTDGSWEQCDPGRCCSKSRYCGDGYANCSPKHCANQCPPPPPSDVGPATGEKIVVAAAATENHYFNASSSSSSSPLSCATSLSSLPLSSLHKYPWAAVRVAAVLLVLPIAAALFEGRSSS</sequence>
<reference evidence="3" key="1">
    <citation type="submission" date="2022-08" db="EMBL/GenBank/DDBJ databases">
        <authorList>
            <person name="Gutierrez-Valencia J."/>
        </authorList>
    </citation>
    <scope>NUCLEOTIDE SEQUENCE</scope>
</reference>
<accession>A0AAV0S6F2</accession>
<proteinExistence type="predicted"/>
<organism evidence="3 4">
    <name type="scientific">Linum tenue</name>
    <dbReference type="NCBI Taxonomy" id="586396"/>
    <lineage>
        <taxon>Eukaryota</taxon>
        <taxon>Viridiplantae</taxon>
        <taxon>Streptophyta</taxon>
        <taxon>Embryophyta</taxon>
        <taxon>Tracheophyta</taxon>
        <taxon>Spermatophyta</taxon>
        <taxon>Magnoliopsida</taxon>
        <taxon>eudicotyledons</taxon>
        <taxon>Gunneridae</taxon>
        <taxon>Pentapetalae</taxon>
        <taxon>rosids</taxon>
        <taxon>fabids</taxon>
        <taxon>Malpighiales</taxon>
        <taxon>Linaceae</taxon>
        <taxon>Linum</taxon>
    </lineage>
</organism>
<evidence type="ECO:0000256" key="2">
    <source>
        <dbReference type="SAM" id="SignalP"/>
    </source>
</evidence>
<feature type="transmembrane region" description="Helical" evidence="1">
    <location>
        <begin position="134"/>
        <end position="155"/>
    </location>
</feature>
<evidence type="ECO:0000256" key="1">
    <source>
        <dbReference type="SAM" id="Phobius"/>
    </source>
</evidence>
<protein>
    <recommendedName>
        <fullName evidence="5">Chitin-binding type-1 domain-containing protein</fullName>
    </recommendedName>
</protein>
<name>A0AAV0S6F2_9ROSI</name>
<evidence type="ECO:0000313" key="4">
    <source>
        <dbReference type="Proteomes" id="UP001154282"/>
    </source>
</evidence>
<feature type="chain" id="PRO_5043437972" description="Chitin-binding type-1 domain-containing protein" evidence="2">
    <location>
        <begin position="19"/>
        <end position="161"/>
    </location>
</feature>